<accession>A0AAN9K7U1</accession>
<keyword evidence="4 6" id="KW-0863">Zinc-finger</keyword>
<dbReference type="InterPro" id="IPR013083">
    <property type="entry name" value="Znf_RING/FYVE/PHD"/>
</dbReference>
<dbReference type="AlphaFoldDB" id="A0AAN9K7U1"/>
<evidence type="ECO:0000256" key="2">
    <source>
        <dbReference type="ARBA" id="ARBA00012483"/>
    </source>
</evidence>
<evidence type="ECO:0000259" key="7">
    <source>
        <dbReference type="PROSITE" id="PS50089"/>
    </source>
</evidence>
<dbReference type="GO" id="GO:0061630">
    <property type="term" value="F:ubiquitin protein ligase activity"/>
    <property type="evidence" value="ECO:0007669"/>
    <property type="project" value="UniProtKB-EC"/>
</dbReference>
<organism evidence="8 9">
    <name type="scientific">Clitoria ternatea</name>
    <name type="common">Butterfly pea</name>
    <dbReference type="NCBI Taxonomy" id="43366"/>
    <lineage>
        <taxon>Eukaryota</taxon>
        <taxon>Viridiplantae</taxon>
        <taxon>Streptophyta</taxon>
        <taxon>Embryophyta</taxon>
        <taxon>Tracheophyta</taxon>
        <taxon>Spermatophyta</taxon>
        <taxon>Magnoliopsida</taxon>
        <taxon>eudicotyledons</taxon>
        <taxon>Gunneridae</taxon>
        <taxon>Pentapetalae</taxon>
        <taxon>rosids</taxon>
        <taxon>fabids</taxon>
        <taxon>Fabales</taxon>
        <taxon>Fabaceae</taxon>
        <taxon>Papilionoideae</taxon>
        <taxon>50 kb inversion clade</taxon>
        <taxon>NPAAA clade</taxon>
        <taxon>indigoferoid/millettioid clade</taxon>
        <taxon>Phaseoleae</taxon>
        <taxon>Clitoria</taxon>
    </lineage>
</organism>
<keyword evidence="9" id="KW-1185">Reference proteome</keyword>
<dbReference type="PANTHER" id="PTHR15710">
    <property type="entry name" value="E3 UBIQUITIN-PROTEIN LIGASE PRAJA"/>
    <property type="match status" value="1"/>
</dbReference>
<dbReference type="GO" id="GO:0005737">
    <property type="term" value="C:cytoplasm"/>
    <property type="evidence" value="ECO:0007669"/>
    <property type="project" value="TreeGrafter"/>
</dbReference>
<dbReference type="Pfam" id="PF13639">
    <property type="entry name" value="zf-RING_2"/>
    <property type="match status" value="1"/>
</dbReference>
<keyword evidence="3" id="KW-0479">Metal-binding</keyword>
<keyword evidence="5" id="KW-0862">Zinc</keyword>
<sequence>MLFFSWELEFPPLINFDLQNVLEEEHIGDYFNVKVNITYESTGASIETPIHTISFQASMFLPVQEFLENGVTYIRGLIREQTVQDELTSTMMPRVIACSQLEVQNSPPDSHYVSPNLRVFNLVLDILIQTIYEDDEYDDGTDTILSESISEVRMIPASKNAIARLRKVKLQECATLKDCAICLTEFDQDTEVLQMPCKHVYHEECLVQWLQTSHVCPLCRYPLSTLED</sequence>
<proteinExistence type="predicted"/>
<evidence type="ECO:0000256" key="1">
    <source>
        <dbReference type="ARBA" id="ARBA00000900"/>
    </source>
</evidence>
<dbReference type="SMART" id="SM00184">
    <property type="entry name" value="RING"/>
    <property type="match status" value="1"/>
</dbReference>
<dbReference type="InterPro" id="IPR001841">
    <property type="entry name" value="Znf_RING"/>
</dbReference>
<feature type="domain" description="RING-type" evidence="7">
    <location>
        <begin position="179"/>
        <end position="220"/>
    </location>
</feature>
<dbReference type="PROSITE" id="PS50089">
    <property type="entry name" value="ZF_RING_2"/>
    <property type="match status" value="1"/>
</dbReference>
<dbReference type="EC" id="2.3.2.27" evidence="2"/>
<dbReference type="Gene3D" id="3.30.40.10">
    <property type="entry name" value="Zinc/RING finger domain, C3HC4 (zinc finger)"/>
    <property type="match status" value="1"/>
</dbReference>
<reference evidence="8 9" key="1">
    <citation type="submission" date="2024-01" db="EMBL/GenBank/DDBJ databases">
        <title>The genomes of 5 underutilized Papilionoideae crops provide insights into root nodulation and disease resistance.</title>
        <authorList>
            <person name="Yuan L."/>
        </authorList>
    </citation>
    <scope>NUCLEOTIDE SEQUENCE [LARGE SCALE GENOMIC DNA]</scope>
    <source>
        <strain evidence="8">LY-2023</strain>
        <tissue evidence="8">Leaf</tissue>
    </source>
</reference>
<dbReference type="SUPFAM" id="SSF57850">
    <property type="entry name" value="RING/U-box"/>
    <property type="match status" value="1"/>
</dbReference>
<dbReference type="Proteomes" id="UP001359559">
    <property type="component" value="Unassembled WGS sequence"/>
</dbReference>
<dbReference type="PANTHER" id="PTHR15710:SF77">
    <property type="entry name" value="RING-H2 FINGER PROTEIN ATL21B"/>
    <property type="match status" value="1"/>
</dbReference>
<evidence type="ECO:0000256" key="3">
    <source>
        <dbReference type="ARBA" id="ARBA00022723"/>
    </source>
</evidence>
<evidence type="ECO:0000256" key="5">
    <source>
        <dbReference type="ARBA" id="ARBA00022833"/>
    </source>
</evidence>
<gene>
    <name evidence="8" type="ORF">RJT34_09763</name>
</gene>
<dbReference type="EMBL" id="JAYKXN010000002">
    <property type="protein sequence ID" value="KAK7311546.1"/>
    <property type="molecule type" value="Genomic_DNA"/>
</dbReference>
<evidence type="ECO:0000256" key="4">
    <source>
        <dbReference type="ARBA" id="ARBA00022771"/>
    </source>
</evidence>
<protein>
    <recommendedName>
        <fullName evidence="2">RING-type E3 ubiquitin transferase</fullName>
        <ecNumber evidence="2">2.3.2.27</ecNumber>
    </recommendedName>
</protein>
<comment type="catalytic activity">
    <reaction evidence="1">
        <text>S-ubiquitinyl-[E2 ubiquitin-conjugating enzyme]-L-cysteine + [acceptor protein]-L-lysine = [E2 ubiquitin-conjugating enzyme]-L-cysteine + N(6)-ubiquitinyl-[acceptor protein]-L-lysine.</text>
        <dbReference type="EC" id="2.3.2.27"/>
    </reaction>
</comment>
<dbReference type="SMART" id="SM00744">
    <property type="entry name" value="RINGv"/>
    <property type="match status" value="1"/>
</dbReference>
<dbReference type="GO" id="GO:0008270">
    <property type="term" value="F:zinc ion binding"/>
    <property type="evidence" value="ECO:0007669"/>
    <property type="project" value="UniProtKB-KW"/>
</dbReference>
<name>A0AAN9K7U1_CLITE</name>
<evidence type="ECO:0000313" key="8">
    <source>
        <dbReference type="EMBL" id="KAK7311546.1"/>
    </source>
</evidence>
<dbReference type="InterPro" id="IPR011016">
    <property type="entry name" value="Znf_RING-CH"/>
</dbReference>
<evidence type="ECO:0000313" key="9">
    <source>
        <dbReference type="Proteomes" id="UP001359559"/>
    </source>
</evidence>
<dbReference type="GO" id="GO:0016567">
    <property type="term" value="P:protein ubiquitination"/>
    <property type="evidence" value="ECO:0007669"/>
    <property type="project" value="TreeGrafter"/>
</dbReference>
<evidence type="ECO:0000256" key="6">
    <source>
        <dbReference type="PROSITE-ProRule" id="PRU00175"/>
    </source>
</evidence>
<dbReference type="CDD" id="cd16473">
    <property type="entry name" value="RING-H2_RNF103"/>
    <property type="match status" value="1"/>
</dbReference>
<comment type="caution">
    <text evidence="8">The sequence shown here is derived from an EMBL/GenBank/DDBJ whole genome shotgun (WGS) entry which is preliminary data.</text>
</comment>